<feature type="region of interest" description="Disordered" evidence="1">
    <location>
        <begin position="26"/>
        <end position="47"/>
    </location>
</feature>
<dbReference type="PANTHER" id="PTHR47331">
    <property type="entry name" value="PHD-TYPE DOMAIN-CONTAINING PROTEIN"/>
    <property type="match status" value="1"/>
</dbReference>
<dbReference type="Pfam" id="PF18701">
    <property type="entry name" value="DUF5641"/>
    <property type="match status" value="1"/>
</dbReference>
<reference evidence="3" key="1">
    <citation type="submission" date="2023-07" db="EMBL/GenBank/DDBJ databases">
        <authorList>
            <person name="Stuckert A."/>
        </authorList>
    </citation>
    <scope>NUCLEOTIDE SEQUENCE</scope>
</reference>
<dbReference type="PROSITE" id="PS50994">
    <property type="entry name" value="INTEGRASE"/>
    <property type="match status" value="1"/>
</dbReference>
<keyword evidence="4" id="KW-1185">Reference proteome</keyword>
<dbReference type="Gene3D" id="3.30.420.10">
    <property type="entry name" value="Ribonuclease H-like superfamily/Ribonuclease H"/>
    <property type="match status" value="1"/>
</dbReference>
<dbReference type="InterPro" id="IPR001584">
    <property type="entry name" value="Integrase_cat-core"/>
</dbReference>
<dbReference type="InterPro" id="IPR040676">
    <property type="entry name" value="DUF5641"/>
</dbReference>
<sequence>MYHCLRCKPSKTPVAVHKTNVTSTGFPYRASKSSPEEDKPQDLSKHCPLHKKPHPLLKCRAFREKPLEDRKSFLRENKICFRCCATTSHFAKNCETSVKCAECSSVEHNTALHPGPPSGVSSRVEESAEKKQTDTDIDTPVVTSQCTEICKEFVAGRSCSKICLVRVFPVSQRDKAIKVYAILDDQSNRSLAKSFFFNTFNIYGPGSPYSLKTCAGTVETAGRKATGFKVESIDGQACLSLPSILECNQIPDNRSEIPTPEVAAHHTHLKCIAHLIPELDQGVPIVLLLGRDILQVHKARGQINGPQNAPYAQRLDLGWVIVGDVCLGGAHRQTSVNSMLTNTLENGRPSLFQPCESSFLIKELPHNALPPCPLADPSCEDHACDGEEDHIGCTVFHRTREDKQVATSIEDRLFLDIMEREIVRDESKSWVAPLPFKPQRQRLPNNRELVYSRFVSPADHATRSIEASHLKDTTWFTGPTFLYRSTPYMDESNIFELVDPESDEDIRPQVSVLRTVTKDNHLKSHRFNRFSTWNSLVRALACLIHAARSYKSTSPAIQEPCKGWHHCKLAFTVPNMENAKNIIIRTIQRECYAKEIDNLNKNQPVSRDSVLKKLDPIIDQDGLLRIGGRLQEAEVEFGEKHPIIIPGHHHVTTLLVQHHHVLVKHQGRLFTEGNLRTAGLWIVGAKRCVSKLIYNCVICRKLRGGTQKPKMANLPPDRLSTEPPFTNVGLDVFGPWSVVARHTRRVQANAKRWAVMFTCMSIRAVHIEVIESIDTSGFINALRRFIAIREPVKHIRSDRGTNFVGAVKELQIPSNLDTTSVERYLNEQGCTWTFNLPHSSHMGGAWERMIGMECRILDSIFLQAGSARLTHESLTTFLAEVSAIINARPLTSLSSDSEDPTILTPAMLLTQKASVLSAPPGEFSNKDLYRRQWRQVQSLSNTFWDRWRKQYLSTLQPRKKWQTDKPNLKTGDVVLMKDSQSHRNEWPLGLITKILPSKDGKVRKVEVKVGKSGRVKLFLRPVAELVLLFSPKEPVGGIG</sequence>
<evidence type="ECO:0000256" key="1">
    <source>
        <dbReference type="SAM" id="MobiDB-lite"/>
    </source>
</evidence>
<proteinExistence type="predicted"/>
<feature type="region of interest" description="Disordered" evidence="1">
    <location>
        <begin position="112"/>
        <end position="134"/>
    </location>
</feature>
<feature type="compositionally biased region" description="Basic and acidic residues" evidence="1">
    <location>
        <begin position="123"/>
        <end position="134"/>
    </location>
</feature>
<name>A0ABN9KRG1_9NEOB</name>
<accession>A0ABN9KRG1</accession>
<evidence type="ECO:0000259" key="2">
    <source>
        <dbReference type="PROSITE" id="PS50994"/>
    </source>
</evidence>
<dbReference type="Proteomes" id="UP001176940">
    <property type="component" value="Unassembled WGS sequence"/>
</dbReference>
<organism evidence="3 4">
    <name type="scientific">Ranitomeya imitator</name>
    <name type="common">mimic poison frog</name>
    <dbReference type="NCBI Taxonomy" id="111125"/>
    <lineage>
        <taxon>Eukaryota</taxon>
        <taxon>Metazoa</taxon>
        <taxon>Chordata</taxon>
        <taxon>Craniata</taxon>
        <taxon>Vertebrata</taxon>
        <taxon>Euteleostomi</taxon>
        <taxon>Amphibia</taxon>
        <taxon>Batrachia</taxon>
        <taxon>Anura</taxon>
        <taxon>Neobatrachia</taxon>
        <taxon>Hyloidea</taxon>
        <taxon>Dendrobatidae</taxon>
        <taxon>Dendrobatinae</taxon>
        <taxon>Ranitomeya</taxon>
    </lineage>
</organism>
<dbReference type="SUPFAM" id="SSF53098">
    <property type="entry name" value="Ribonuclease H-like"/>
    <property type="match status" value="1"/>
</dbReference>
<feature type="compositionally biased region" description="Basic and acidic residues" evidence="1">
    <location>
        <begin position="34"/>
        <end position="45"/>
    </location>
</feature>
<evidence type="ECO:0000313" key="3">
    <source>
        <dbReference type="EMBL" id="CAJ0916584.1"/>
    </source>
</evidence>
<gene>
    <name evidence="3" type="ORF">RIMI_LOCUS320967</name>
</gene>
<comment type="caution">
    <text evidence="3">The sequence shown here is derived from an EMBL/GenBank/DDBJ whole genome shotgun (WGS) entry which is preliminary data.</text>
</comment>
<dbReference type="EMBL" id="CAUEEQ010000359">
    <property type="protein sequence ID" value="CAJ0916584.1"/>
    <property type="molecule type" value="Genomic_DNA"/>
</dbReference>
<dbReference type="InterPro" id="IPR012337">
    <property type="entry name" value="RNaseH-like_sf"/>
</dbReference>
<dbReference type="InterPro" id="IPR036397">
    <property type="entry name" value="RNaseH_sf"/>
</dbReference>
<evidence type="ECO:0000313" key="4">
    <source>
        <dbReference type="Proteomes" id="UP001176940"/>
    </source>
</evidence>
<feature type="domain" description="Integrase catalytic" evidence="2">
    <location>
        <begin position="719"/>
        <end position="913"/>
    </location>
</feature>
<dbReference type="PANTHER" id="PTHR47331:SF6">
    <property type="entry name" value="DOUBLECORTIN DOMAIN-CONTAINING PROTEIN"/>
    <property type="match status" value="1"/>
</dbReference>
<protein>
    <recommendedName>
        <fullName evidence="2">Integrase catalytic domain-containing protein</fullName>
    </recommendedName>
</protein>